<evidence type="ECO:0000313" key="1">
    <source>
        <dbReference type="EMBL" id="MBG6141788.1"/>
    </source>
</evidence>
<protein>
    <submittedName>
        <fullName evidence="1">Uncharacterized protein</fullName>
    </submittedName>
</protein>
<name>A0A8J7GR14_9ACTN</name>
<sequence>MSFASSAARVRNPDLPWGRRVNALGSCVQIYRPLGFNITLSLLTRLAGPYARDEATLLAALDLLSASRAARHRASEAYAARRTAAKRAGRRVPGPDEPYPHRSLRWDADPREGALHALWCWTRRHFAALTATGHPAAVDLRGLATTCLTTGRLDPADRSLLALHVRALRRPDSTESFTFRQRHDLLTIAEHITTADETAP</sequence>
<dbReference type="EMBL" id="JADOUF010000001">
    <property type="protein sequence ID" value="MBG6141788.1"/>
    <property type="molecule type" value="Genomic_DNA"/>
</dbReference>
<dbReference type="Proteomes" id="UP000622552">
    <property type="component" value="Unassembled WGS sequence"/>
</dbReference>
<organism evidence="1 2">
    <name type="scientific">Longispora fulva</name>
    <dbReference type="NCBI Taxonomy" id="619741"/>
    <lineage>
        <taxon>Bacteria</taxon>
        <taxon>Bacillati</taxon>
        <taxon>Actinomycetota</taxon>
        <taxon>Actinomycetes</taxon>
        <taxon>Micromonosporales</taxon>
        <taxon>Micromonosporaceae</taxon>
        <taxon>Longispora</taxon>
    </lineage>
</organism>
<accession>A0A8J7GR14</accession>
<keyword evidence="2" id="KW-1185">Reference proteome</keyword>
<gene>
    <name evidence="1" type="ORF">IW245_007982</name>
</gene>
<dbReference type="RefSeq" id="WP_197008160.1">
    <property type="nucleotide sequence ID" value="NZ_BONS01000013.1"/>
</dbReference>
<evidence type="ECO:0000313" key="2">
    <source>
        <dbReference type="Proteomes" id="UP000622552"/>
    </source>
</evidence>
<dbReference type="AlphaFoldDB" id="A0A8J7GR14"/>
<comment type="caution">
    <text evidence="1">The sequence shown here is derived from an EMBL/GenBank/DDBJ whole genome shotgun (WGS) entry which is preliminary data.</text>
</comment>
<reference evidence="1" key="1">
    <citation type="submission" date="2020-11" db="EMBL/GenBank/DDBJ databases">
        <title>Sequencing the genomes of 1000 actinobacteria strains.</title>
        <authorList>
            <person name="Klenk H.-P."/>
        </authorList>
    </citation>
    <scope>NUCLEOTIDE SEQUENCE</scope>
    <source>
        <strain evidence="1">DSM 45356</strain>
    </source>
</reference>
<proteinExistence type="predicted"/>